<protein>
    <submittedName>
        <fullName evidence="1">Uncharacterized protein</fullName>
    </submittedName>
</protein>
<proteinExistence type="predicted"/>
<comment type="caution">
    <text evidence="1">The sequence shown here is derived from an EMBL/GenBank/DDBJ whole genome shotgun (WGS) entry which is preliminary data.</text>
</comment>
<dbReference type="AlphaFoldDB" id="A0A3M7RXK3"/>
<dbReference type="EMBL" id="REGN01002409">
    <property type="protein sequence ID" value="RNA28294.1"/>
    <property type="molecule type" value="Genomic_DNA"/>
</dbReference>
<dbReference type="Proteomes" id="UP000276133">
    <property type="component" value="Unassembled WGS sequence"/>
</dbReference>
<sequence>MLIYFSRNYDFDTSQNKQNKAKFIVMKWKNKSSVLKVSKKSKLNKNKLLNQYYEILQYKILLCFVKIENHSVNHDSIE</sequence>
<evidence type="ECO:0000313" key="2">
    <source>
        <dbReference type="Proteomes" id="UP000276133"/>
    </source>
</evidence>
<organism evidence="1 2">
    <name type="scientific">Brachionus plicatilis</name>
    <name type="common">Marine rotifer</name>
    <name type="synonym">Brachionus muelleri</name>
    <dbReference type="NCBI Taxonomy" id="10195"/>
    <lineage>
        <taxon>Eukaryota</taxon>
        <taxon>Metazoa</taxon>
        <taxon>Spiralia</taxon>
        <taxon>Gnathifera</taxon>
        <taxon>Rotifera</taxon>
        <taxon>Eurotatoria</taxon>
        <taxon>Monogononta</taxon>
        <taxon>Pseudotrocha</taxon>
        <taxon>Ploima</taxon>
        <taxon>Brachionidae</taxon>
        <taxon>Brachionus</taxon>
    </lineage>
</organism>
<accession>A0A3M7RXK3</accession>
<evidence type="ECO:0000313" key="1">
    <source>
        <dbReference type="EMBL" id="RNA28294.1"/>
    </source>
</evidence>
<gene>
    <name evidence="1" type="ORF">BpHYR1_020126</name>
</gene>
<keyword evidence="2" id="KW-1185">Reference proteome</keyword>
<name>A0A3M7RXK3_BRAPC</name>
<reference evidence="1 2" key="1">
    <citation type="journal article" date="2018" name="Sci. Rep.">
        <title>Genomic signatures of local adaptation to the degree of environmental predictability in rotifers.</title>
        <authorList>
            <person name="Franch-Gras L."/>
            <person name="Hahn C."/>
            <person name="Garcia-Roger E.M."/>
            <person name="Carmona M.J."/>
            <person name="Serra M."/>
            <person name="Gomez A."/>
        </authorList>
    </citation>
    <scope>NUCLEOTIDE SEQUENCE [LARGE SCALE GENOMIC DNA]</scope>
    <source>
        <strain evidence="1">HYR1</strain>
    </source>
</reference>